<feature type="transmembrane region" description="Helical" evidence="11">
    <location>
        <begin position="159"/>
        <end position="179"/>
    </location>
</feature>
<feature type="transmembrane region" description="Helical" evidence="11">
    <location>
        <begin position="272"/>
        <end position="303"/>
    </location>
</feature>
<comment type="caution">
    <text evidence="12">The sequence shown here is derived from an EMBL/GenBank/DDBJ whole genome shotgun (WGS) entry which is preliminary data.</text>
</comment>
<feature type="transmembrane region" description="Helical" evidence="11">
    <location>
        <begin position="484"/>
        <end position="506"/>
    </location>
</feature>
<comment type="similarity">
    <text evidence="2 10">Belongs to the sodium:neurotransmitter symporter (SNF) (TC 2.A.22) family.</text>
</comment>
<dbReference type="GO" id="GO:0035725">
    <property type="term" value="P:sodium ion transmembrane transport"/>
    <property type="evidence" value="ECO:0007669"/>
    <property type="project" value="TreeGrafter"/>
</dbReference>
<organism evidence="12">
    <name type="scientific">Menopon gallinae</name>
    <name type="common">poultry shaft louse</name>
    <dbReference type="NCBI Taxonomy" id="328185"/>
    <lineage>
        <taxon>Eukaryota</taxon>
        <taxon>Metazoa</taxon>
        <taxon>Ecdysozoa</taxon>
        <taxon>Arthropoda</taxon>
        <taxon>Hexapoda</taxon>
        <taxon>Insecta</taxon>
        <taxon>Pterygota</taxon>
        <taxon>Neoptera</taxon>
        <taxon>Paraneoptera</taxon>
        <taxon>Psocodea</taxon>
        <taxon>Troctomorpha</taxon>
        <taxon>Phthiraptera</taxon>
        <taxon>Amblycera</taxon>
        <taxon>Menoponidae</taxon>
        <taxon>Menopon</taxon>
    </lineage>
</organism>
<evidence type="ECO:0000256" key="9">
    <source>
        <dbReference type="PIRSR" id="PIRSR600175-2"/>
    </source>
</evidence>
<evidence type="ECO:0000256" key="6">
    <source>
        <dbReference type="ARBA" id="ARBA00022989"/>
    </source>
</evidence>
<keyword evidence="5 10" id="KW-0769">Symport</keyword>
<feature type="transmembrane region" description="Helical" evidence="11">
    <location>
        <begin position="526"/>
        <end position="548"/>
    </location>
</feature>
<feature type="transmembrane region" description="Helical" evidence="11">
    <location>
        <begin position="563"/>
        <end position="589"/>
    </location>
</feature>
<proteinExistence type="inferred from homology"/>
<evidence type="ECO:0000256" key="5">
    <source>
        <dbReference type="ARBA" id="ARBA00022847"/>
    </source>
</evidence>
<feature type="transmembrane region" description="Helical" evidence="11">
    <location>
        <begin position="352"/>
        <end position="377"/>
    </location>
</feature>
<reference evidence="12" key="1">
    <citation type="journal article" date="2024" name="Gigascience">
        <title>Chromosome-level genome of the poultry shaft louse Menopon gallinae provides insight into the host-switching and adaptive evolution of parasitic lice.</title>
        <authorList>
            <person name="Xu Y."/>
            <person name="Ma L."/>
            <person name="Liu S."/>
            <person name="Liang Y."/>
            <person name="Liu Q."/>
            <person name="He Z."/>
            <person name="Tian L."/>
            <person name="Duan Y."/>
            <person name="Cai W."/>
            <person name="Li H."/>
            <person name="Song F."/>
        </authorList>
    </citation>
    <scope>NUCLEOTIDE SEQUENCE</scope>
    <source>
        <strain evidence="12">Cailab_2023a</strain>
    </source>
</reference>
<dbReference type="InterPro" id="IPR000175">
    <property type="entry name" value="Na/ntran_symport"/>
</dbReference>
<feature type="binding site" evidence="8">
    <location>
        <position position="426"/>
    </location>
    <ligand>
        <name>Na(+)</name>
        <dbReference type="ChEBI" id="CHEBI:29101"/>
        <label>1</label>
    </ligand>
</feature>
<evidence type="ECO:0000256" key="3">
    <source>
        <dbReference type="ARBA" id="ARBA00022448"/>
    </source>
</evidence>
<feature type="transmembrane region" description="Helical" evidence="11">
    <location>
        <begin position="106"/>
        <end position="125"/>
    </location>
</feature>
<dbReference type="SUPFAM" id="SSF161070">
    <property type="entry name" value="SNF-like"/>
    <property type="match status" value="1"/>
</dbReference>
<feature type="binding site" evidence="8">
    <location>
        <position position="92"/>
    </location>
    <ligand>
        <name>Na(+)</name>
        <dbReference type="ChEBI" id="CHEBI:29101"/>
        <label>1</label>
    </ligand>
</feature>
<feature type="binding site" evidence="8">
    <location>
        <position position="358"/>
    </location>
    <ligand>
        <name>Na(+)</name>
        <dbReference type="ChEBI" id="CHEBI:29101"/>
        <label>1</label>
    </ligand>
</feature>
<dbReference type="InterPro" id="IPR037272">
    <property type="entry name" value="SNS_sf"/>
</dbReference>
<keyword evidence="8" id="KW-0915">Sodium</keyword>
<evidence type="ECO:0000256" key="4">
    <source>
        <dbReference type="ARBA" id="ARBA00022692"/>
    </source>
</evidence>
<keyword evidence="6 11" id="KW-1133">Transmembrane helix</keyword>
<dbReference type="GO" id="GO:0046872">
    <property type="term" value="F:metal ion binding"/>
    <property type="evidence" value="ECO:0007669"/>
    <property type="project" value="UniProtKB-KW"/>
</dbReference>
<dbReference type="Pfam" id="PF00209">
    <property type="entry name" value="SNF"/>
    <property type="match status" value="1"/>
</dbReference>
<dbReference type="PRINTS" id="PR00176">
    <property type="entry name" value="NANEUSMPORT"/>
</dbReference>
<keyword evidence="9" id="KW-1015">Disulfide bond</keyword>
<dbReference type="GO" id="GO:0005886">
    <property type="term" value="C:plasma membrane"/>
    <property type="evidence" value="ECO:0007669"/>
    <property type="project" value="TreeGrafter"/>
</dbReference>
<evidence type="ECO:0000256" key="10">
    <source>
        <dbReference type="RuleBase" id="RU003732"/>
    </source>
</evidence>
<protein>
    <recommendedName>
        <fullName evidence="10">Transporter</fullName>
    </recommendedName>
</protein>
<evidence type="ECO:0000256" key="1">
    <source>
        <dbReference type="ARBA" id="ARBA00004141"/>
    </source>
</evidence>
<dbReference type="PANTHER" id="PTHR11616">
    <property type="entry name" value="SODIUM/CHLORIDE DEPENDENT TRANSPORTER"/>
    <property type="match status" value="1"/>
</dbReference>
<evidence type="ECO:0000256" key="8">
    <source>
        <dbReference type="PIRSR" id="PIRSR600175-1"/>
    </source>
</evidence>
<feature type="transmembrane region" description="Helical" evidence="11">
    <location>
        <begin position="131"/>
        <end position="152"/>
    </location>
</feature>
<evidence type="ECO:0000313" key="12">
    <source>
        <dbReference type="EMBL" id="KAL0272310.1"/>
    </source>
</evidence>
<dbReference type="CDD" id="cd11496">
    <property type="entry name" value="SLC6sbd-TauT-like"/>
    <property type="match status" value="1"/>
</dbReference>
<dbReference type="GO" id="GO:0015293">
    <property type="term" value="F:symporter activity"/>
    <property type="evidence" value="ECO:0007669"/>
    <property type="project" value="UniProtKB-KW"/>
</dbReference>
<feature type="binding site" evidence="8">
    <location>
        <position position="427"/>
    </location>
    <ligand>
        <name>Na(+)</name>
        <dbReference type="ChEBI" id="CHEBI:29101"/>
        <label>1</label>
    </ligand>
</feature>
<accession>A0AAW2HQW6</accession>
<keyword evidence="8" id="KW-0479">Metal-binding</keyword>
<evidence type="ECO:0000256" key="7">
    <source>
        <dbReference type="ARBA" id="ARBA00023136"/>
    </source>
</evidence>
<dbReference type="PROSITE" id="PS00610">
    <property type="entry name" value="NA_NEUROTRAN_SYMP_1"/>
    <property type="match status" value="1"/>
</dbReference>
<feature type="transmembrane region" description="Helical" evidence="11">
    <location>
        <begin position="241"/>
        <end position="260"/>
    </location>
</feature>
<keyword evidence="3 10" id="KW-0813">Transport</keyword>
<name>A0AAW2HQW6_9NEOP</name>
<feature type="disulfide bond" evidence="9">
    <location>
        <begin position="193"/>
        <end position="202"/>
    </location>
</feature>
<feature type="transmembrane region" description="Helical" evidence="11">
    <location>
        <begin position="456"/>
        <end position="478"/>
    </location>
</feature>
<dbReference type="PROSITE" id="PS50267">
    <property type="entry name" value="NA_NEUROTRAN_SYMP_3"/>
    <property type="match status" value="1"/>
</dbReference>
<feature type="transmembrane region" description="Helical" evidence="11">
    <location>
        <begin position="323"/>
        <end position="340"/>
    </location>
</feature>
<gene>
    <name evidence="12" type="ORF">PYX00_005336</name>
</gene>
<evidence type="ECO:0000256" key="11">
    <source>
        <dbReference type="SAM" id="Phobius"/>
    </source>
</evidence>
<feature type="binding site" evidence="8">
    <location>
        <position position="423"/>
    </location>
    <ligand>
        <name>Na(+)</name>
        <dbReference type="ChEBI" id="CHEBI:29101"/>
        <label>1</label>
    </ligand>
</feature>
<feature type="binding site" evidence="8">
    <location>
        <position position="88"/>
    </location>
    <ligand>
        <name>Na(+)</name>
        <dbReference type="ChEBI" id="CHEBI:29101"/>
        <label>1</label>
    </ligand>
</feature>
<dbReference type="NCBIfam" id="NF037979">
    <property type="entry name" value="Na_transp"/>
    <property type="match status" value="1"/>
</dbReference>
<evidence type="ECO:0000256" key="2">
    <source>
        <dbReference type="ARBA" id="ARBA00006459"/>
    </source>
</evidence>
<dbReference type="EMBL" id="JARGDH010000003">
    <property type="protein sequence ID" value="KAL0272311.1"/>
    <property type="molecule type" value="Genomic_DNA"/>
</dbReference>
<keyword evidence="4 10" id="KW-0812">Transmembrane</keyword>
<dbReference type="AlphaFoldDB" id="A0AAW2HQW6"/>
<sequence length="639" mass="71310">MSNNLYGYWTRSAMQTDPIEFSAKKDSLQVPKGSNVSKMKISQDSINTLATSKQSLPNETGKSPNGDDERGGWGNKLDFLFSCISVSVGLGNVWRFPYLCYKNGGGAFLVTYGIAMLFCGIPIFLQEVAVGQYLGAGGMTLVGELVPILQGVGYATMTIVFFLDIYYCVIIAWTLYYLISSFIELPGLPWQNCDNWWNTESCFEPGMHHRNRTNHTTTPVEEYWDKRVLQITGGIDQLGGVQWELFGCLFLGWILVYLIIRKGLHQSGKIIWFTALFPYVVLFILLFRSVTLDGASTGLLYYITPRWEELLGSGPWLDGATQIFFAYSIGTGALPALGSYNKFYHNCYKDALITCIVNTLTCLLAGCVTFAILGHIATELGTDVSEVVKSGPGLVFLTYPEVVLKLPGAPAWAAIFFSMLVILGIDSEFCIVESFITGIIDHWAESLRPHRNKITLGICVFLFLLGVPMVTQGGAYIFQLMDFYSASGMCLLFVCFFQTISISWIFGAQRFTDCIHEMMGIRLSKFWSICWVVFAPGIMATIFIFYIVQYSPVTYGKSYEYPWWAQVVGFILSLSSMIWIPGYAIYYLFTSPGSIKENLIQGLKPKFKSRQPQQTSQAVIPMSESSAGLIKNGSFLSTQ</sequence>
<feature type="transmembrane region" description="Helical" evidence="11">
    <location>
        <begin position="411"/>
        <end position="436"/>
    </location>
</feature>
<dbReference type="PANTHER" id="PTHR11616:SF254">
    <property type="entry name" value="TRANSPORTER"/>
    <property type="match status" value="1"/>
</dbReference>
<keyword evidence="7 11" id="KW-0472">Membrane</keyword>
<dbReference type="GO" id="GO:0006865">
    <property type="term" value="P:amino acid transport"/>
    <property type="evidence" value="ECO:0007669"/>
    <property type="project" value="TreeGrafter"/>
</dbReference>
<dbReference type="EMBL" id="JARGDH010000003">
    <property type="protein sequence ID" value="KAL0272310.1"/>
    <property type="molecule type" value="Genomic_DNA"/>
</dbReference>
<comment type="subcellular location">
    <subcellularLocation>
        <location evidence="1">Membrane</location>
        <topology evidence="1">Multi-pass membrane protein</topology>
    </subcellularLocation>
</comment>